<sequence length="275" mass="31499">MKKLAGLKETDFSIAEFKGHLLHDEGAPIALPKKSAEKMKKVLFAKDIKLNNVFVEINPAVYNKTNPELIELYSYAINYSVTADGEVVEDNLSVYKADDLFSDNNFLEPYELSLSYLSKPNGDIEGVNWEAKHIDPAKPLSLWSWKGEDGENYVRIDIPVDGSWQGKRLRFSDGIKDYQISARPKDGKIVESTVKSEVEWVSLPREIHIDKPFTLPYQPGNVYYMHGDLWVEKFQEPSPSLVFLVNLDFKTKTQDGENYAHLFYQYNFVINFVSV</sequence>
<reference evidence="1 2" key="1">
    <citation type="submission" date="2017-11" db="EMBL/GenBank/DDBJ databases">
        <title>Genome sequence of Entomoplasma freundtii BARC 318 (ATCC 51999).</title>
        <authorList>
            <person name="Lo W.-S."/>
            <person name="Gasparich G.E."/>
            <person name="Kuo C.-H."/>
        </authorList>
    </citation>
    <scope>NUCLEOTIDE SEQUENCE [LARGE SCALE GENOMIC DNA]</scope>
    <source>
        <strain evidence="1 2">BARC 318</strain>
    </source>
</reference>
<accession>A0A2K8NR65</accession>
<dbReference type="Proteomes" id="UP000232222">
    <property type="component" value="Chromosome"/>
</dbReference>
<evidence type="ECO:0000313" key="1">
    <source>
        <dbReference type="EMBL" id="ATZ16309.1"/>
    </source>
</evidence>
<protein>
    <submittedName>
        <fullName evidence="1">Uncharacterized protein</fullName>
    </submittedName>
</protein>
<gene>
    <name evidence="1" type="ORF">EFREU_v1c02830</name>
</gene>
<evidence type="ECO:0000313" key="2">
    <source>
        <dbReference type="Proteomes" id="UP000232222"/>
    </source>
</evidence>
<organism evidence="1 2">
    <name type="scientific">Entomoplasma freundtii</name>
    <dbReference type="NCBI Taxonomy" id="74700"/>
    <lineage>
        <taxon>Bacteria</taxon>
        <taxon>Bacillati</taxon>
        <taxon>Mycoplasmatota</taxon>
        <taxon>Mollicutes</taxon>
        <taxon>Entomoplasmatales</taxon>
        <taxon>Entomoplasmataceae</taxon>
        <taxon>Entomoplasma</taxon>
    </lineage>
</organism>
<name>A0A2K8NR65_9MOLU</name>
<proteinExistence type="predicted"/>
<dbReference type="EMBL" id="CP024962">
    <property type="protein sequence ID" value="ATZ16309.1"/>
    <property type="molecule type" value="Genomic_DNA"/>
</dbReference>
<dbReference type="AlphaFoldDB" id="A0A2K8NR65"/>
<dbReference type="KEGG" id="efr:EFREU_v1c02830"/>
<dbReference type="RefSeq" id="WP_100609260.1">
    <property type="nucleotide sequence ID" value="NZ_CP024962.1"/>
</dbReference>
<keyword evidence="2" id="KW-1185">Reference proteome</keyword>